<reference evidence="1 2" key="1">
    <citation type="submission" date="2015-08" db="EMBL/GenBank/DDBJ databases">
        <authorList>
            <person name="Babu N.S."/>
            <person name="Beckwith C.J."/>
            <person name="Beseler K.G."/>
            <person name="Brison A."/>
            <person name="Carone J.V."/>
            <person name="Caskin T.P."/>
            <person name="Diamond M."/>
            <person name="Durham M.E."/>
            <person name="Foxe J.M."/>
            <person name="Go M."/>
            <person name="Henderson B.A."/>
            <person name="Jones I.B."/>
            <person name="McGettigan J.A."/>
            <person name="Micheletti S.J."/>
            <person name="Nasrallah M.E."/>
            <person name="Ortiz D."/>
            <person name="Piller C.R."/>
            <person name="Privatt S.R."/>
            <person name="Schneider S.L."/>
            <person name="Sharp S."/>
            <person name="Smith T.C."/>
            <person name="Stanton J.D."/>
            <person name="Ullery H.E."/>
            <person name="Wilson R.J."/>
            <person name="Serrano M.G."/>
            <person name="Buck G."/>
            <person name="Lee V."/>
            <person name="Wang Y."/>
            <person name="Carvalho R."/>
            <person name="Voegtly L."/>
            <person name="Shi R."/>
            <person name="Duckworth R."/>
            <person name="Johnson A."/>
            <person name="Loviza R."/>
            <person name="Walstead R."/>
            <person name="Shah Z."/>
            <person name="Kiflezghi M."/>
            <person name="Wade K."/>
            <person name="Ball S.L."/>
            <person name="Bradley K.W."/>
            <person name="Asai D.J."/>
            <person name="Bowman C.A."/>
            <person name="Russell D.A."/>
            <person name="Pope W.H."/>
            <person name="Jacobs-Sera D."/>
            <person name="Hendrix R.W."/>
            <person name="Hatfull G.F."/>
        </authorList>
    </citation>
    <scope>NUCLEOTIDE SEQUENCE [LARGE SCALE GENOMIC DNA]</scope>
    <source>
        <strain evidence="1 2">DSM 27648</strain>
    </source>
</reference>
<dbReference type="RefSeq" id="WP_146646639.1">
    <property type="nucleotide sequence ID" value="NZ_CP012333.1"/>
</dbReference>
<sequence length="79" mass="8433">MAKCDSCGNDYDKAFKVDVGGRSMTFDCFECAIQMLAPICASCGVRIVGHGVESAASVYCCANCARKAGERQLQDRISV</sequence>
<dbReference type="STRING" id="1391654.AKJ09_01810"/>
<accession>A0A0K1PP07</accession>
<organism evidence="1 2">
    <name type="scientific">Labilithrix luteola</name>
    <dbReference type="NCBI Taxonomy" id="1391654"/>
    <lineage>
        <taxon>Bacteria</taxon>
        <taxon>Pseudomonadati</taxon>
        <taxon>Myxococcota</taxon>
        <taxon>Polyangia</taxon>
        <taxon>Polyangiales</taxon>
        <taxon>Labilitrichaceae</taxon>
        <taxon>Labilithrix</taxon>
    </lineage>
</organism>
<gene>
    <name evidence="1" type="ORF">AKJ09_01810</name>
</gene>
<dbReference type="OrthoDB" id="163862at2"/>
<proteinExistence type="predicted"/>
<protein>
    <recommendedName>
        <fullName evidence="3">Metallothionein</fullName>
    </recommendedName>
</protein>
<dbReference type="EMBL" id="CP012333">
    <property type="protein sequence ID" value="AKU95146.1"/>
    <property type="molecule type" value="Genomic_DNA"/>
</dbReference>
<evidence type="ECO:0000313" key="1">
    <source>
        <dbReference type="EMBL" id="AKU95146.1"/>
    </source>
</evidence>
<dbReference type="KEGG" id="llu:AKJ09_01810"/>
<dbReference type="PATRIC" id="fig|1391654.3.peg.1828"/>
<evidence type="ECO:0008006" key="3">
    <source>
        <dbReference type="Google" id="ProtNLM"/>
    </source>
</evidence>
<evidence type="ECO:0000313" key="2">
    <source>
        <dbReference type="Proteomes" id="UP000064967"/>
    </source>
</evidence>
<keyword evidence="2" id="KW-1185">Reference proteome</keyword>
<dbReference type="AlphaFoldDB" id="A0A0K1PP07"/>
<dbReference type="Proteomes" id="UP000064967">
    <property type="component" value="Chromosome"/>
</dbReference>
<name>A0A0K1PP07_9BACT</name>